<reference evidence="2" key="1">
    <citation type="journal article" date="2020" name="bioRxiv">
        <title>A rank-normalized archaeal taxonomy based on genome phylogeny resolves widespread incomplete and uneven classifications.</title>
        <authorList>
            <person name="Rinke C."/>
            <person name="Chuvochina M."/>
            <person name="Mussig A.J."/>
            <person name="Chaumeil P.-A."/>
            <person name="Waite D.W."/>
            <person name="Whitman W.B."/>
            <person name="Parks D.H."/>
            <person name="Hugenholtz P."/>
        </authorList>
    </citation>
    <scope>NUCLEOTIDE SEQUENCE [LARGE SCALE GENOMIC DNA]</scope>
</reference>
<name>A0A7J4J0Z0_9ARCH</name>
<organism evidence="1 2">
    <name type="scientific">Candidatus Iainarchaeum sp</name>
    <dbReference type="NCBI Taxonomy" id="3101447"/>
    <lineage>
        <taxon>Archaea</taxon>
        <taxon>Candidatus Iainarchaeota</taxon>
        <taxon>Candidatus Iainarchaeia</taxon>
        <taxon>Candidatus Iainarchaeales</taxon>
        <taxon>Candidatus Iainarchaeaceae</taxon>
        <taxon>Candidatus Iainarchaeum</taxon>
    </lineage>
</organism>
<evidence type="ECO:0008006" key="3">
    <source>
        <dbReference type="Google" id="ProtNLM"/>
    </source>
</evidence>
<sequence>MSKLFLKLATIVFIAGFVSAYENQGVVYNLKDYREEIGTQHPFNTFSGYGERLDKATIWPVNDYVTAVANFVKSRCPIEYCKHVLIVGDDFVIPMGRENFIIGESQNITAQTLFFDRAYAPNTRKTMADTEQLFGKYRKIAFVVPETTNEKLREAINYLKTTLKNKYGVQDSDIEEYRSSEISCRYYPMHPLEGKTIVLIGTKSTNNLFSCVNSLAEKEDAFTIQTSPWSIGGYQNIMIINSQYPEIVNISAYLIEKDIIRKRDFTEIEYFNDQIRTCDTFSWLPFVGDLGEFCSVGVGCFVSGSKELIELEDNGATFWCSWQGAAVLIAPSYIGKGIKVGSKLLRPAYVKYGSRFVDELIEKITQKNSPSLGASKAKEIAEKTMEITGKSQKNWTKEEAEGLSEILALKGSDYYDNTLMSIGEDSARNFSKGVKRGAINPINIEPTKFKEIDEAYKRIGIDDALEITNVTKQSDQLEMLIKNETHGGTKIGDKTINGVTRMTKGEIPPNEDGWGWIKIKLKHVLGQPVNGKTGTTFKQVYGEGTEISEDTVKRWVDENIQNPKKIISNENDRFEYWYKPISGKPPMVTIIDNSDKFFKGKIVTSYPEPDPARWPDGLI</sequence>
<comment type="caution">
    <text evidence="1">The sequence shown here is derived from an EMBL/GenBank/DDBJ whole genome shotgun (WGS) entry which is preliminary data.</text>
</comment>
<evidence type="ECO:0000313" key="1">
    <source>
        <dbReference type="EMBL" id="HIH10045.1"/>
    </source>
</evidence>
<dbReference type="Proteomes" id="UP000565078">
    <property type="component" value="Unassembled WGS sequence"/>
</dbReference>
<protein>
    <recommendedName>
        <fullName evidence="3">Bacterial EndoU nuclease domain-containing protein</fullName>
    </recommendedName>
</protein>
<evidence type="ECO:0000313" key="2">
    <source>
        <dbReference type="Proteomes" id="UP000565078"/>
    </source>
</evidence>
<dbReference type="EMBL" id="DUGC01000080">
    <property type="protein sequence ID" value="HIH10045.1"/>
    <property type="molecule type" value="Genomic_DNA"/>
</dbReference>
<dbReference type="AlphaFoldDB" id="A0A7J4J0Z0"/>
<proteinExistence type="predicted"/>
<accession>A0A7J4J0Z0</accession>
<gene>
    <name evidence="1" type="ORF">HA254_05255</name>
</gene>